<feature type="transmembrane region" description="Helical" evidence="10">
    <location>
        <begin position="255"/>
        <end position="276"/>
    </location>
</feature>
<evidence type="ECO:0000256" key="2">
    <source>
        <dbReference type="ARBA" id="ARBA00022448"/>
    </source>
</evidence>
<evidence type="ECO:0000256" key="9">
    <source>
        <dbReference type="ARBA" id="ARBA00031636"/>
    </source>
</evidence>
<evidence type="ECO:0000256" key="5">
    <source>
        <dbReference type="ARBA" id="ARBA00022692"/>
    </source>
</evidence>
<feature type="transmembrane region" description="Helical" evidence="10">
    <location>
        <begin position="288"/>
        <end position="313"/>
    </location>
</feature>
<name>A0A1L9AWB2_9BACT</name>
<dbReference type="CDD" id="cd13131">
    <property type="entry name" value="MATE_NorM_like"/>
    <property type="match status" value="1"/>
</dbReference>
<keyword evidence="5 10" id="KW-0812">Transmembrane</keyword>
<dbReference type="GO" id="GO:0015297">
    <property type="term" value="F:antiporter activity"/>
    <property type="evidence" value="ECO:0007669"/>
    <property type="project" value="UniProtKB-KW"/>
</dbReference>
<dbReference type="PIRSF" id="PIRSF006603">
    <property type="entry name" value="DinF"/>
    <property type="match status" value="1"/>
</dbReference>
<dbReference type="InterPro" id="IPR050222">
    <property type="entry name" value="MATE_MdtK"/>
</dbReference>
<comment type="caution">
    <text evidence="11">The sequence shown here is derived from an EMBL/GenBank/DDBJ whole genome shotgun (WGS) entry which is preliminary data.</text>
</comment>
<keyword evidence="7" id="KW-0406">Ion transport</keyword>
<organism evidence="11 12">
    <name type="scientific">Cystobacter ferrugineus</name>
    <dbReference type="NCBI Taxonomy" id="83449"/>
    <lineage>
        <taxon>Bacteria</taxon>
        <taxon>Pseudomonadati</taxon>
        <taxon>Myxococcota</taxon>
        <taxon>Myxococcia</taxon>
        <taxon>Myxococcales</taxon>
        <taxon>Cystobacterineae</taxon>
        <taxon>Archangiaceae</taxon>
        <taxon>Cystobacter</taxon>
    </lineage>
</organism>
<dbReference type="Proteomes" id="UP000182229">
    <property type="component" value="Unassembled WGS sequence"/>
</dbReference>
<evidence type="ECO:0000256" key="4">
    <source>
        <dbReference type="ARBA" id="ARBA00022475"/>
    </source>
</evidence>
<dbReference type="InterPro" id="IPR048279">
    <property type="entry name" value="MdtK-like"/>
</dbReference>
<keyword evidence="4" id="KW-1003">Cell membrane</keyword>
<dbReference type="GO" id="GO:0006811">
    <property type="term" value="P:monoatomic ion transport"/>
    <property type="evidence" value="ECO:0007669"/>
    <property type="project" value="UniProtKB-KW"/>
</dbReference>
<dbReference type="STRING" id="83449.BON30_44100"/>
<feature type="transmembrane region" description="Helical" evidence="10">
    <location>
        <begin position="48"/>
        <end position="70"/>
    </location>
</feature>
<dbReference type="InterPro" id="IPR002528">
    <property type="entry name" value="MATE_fam"/>
</dbReference>
<keyword evidence="2" id="KW-0813">Transport</keyword>
<dbReference type="RefSeq" id="WP_071904624.1">
    <property type="nucleotide sequence ID" value="NZ_MPIN01000020.1"/>
</dbReference>
<protein>
    <recommendedName>
        <fullName evidence="9">Multidrug-efflux transporter</fullName>
    </recommendedName>
</protein>
<keyword evidence="8 10" id="KW-0472">Membrane</keyword>
<gene>
    <name evidence="11" type="ORF">BON30_44100</name>
</gene>
<dbReference type="EMBL" id="MPIN01000020">
    <property type="protein sequence ID" value="OJH34299.1"/>
    <property type="molecule type" value="Genomic_DNA"/>
</dbReference>
<feature type="transmembrane region" description="Helical" evidence="10">
    <location>
        <begin position="399"/>
        <end position="420"/>
    </location>
</feature>
<feature type="transmembrane region" description="Helical" evidence="10">
    <location>
        <begin position="366"/>
        <end position="387"/>
    </location>
</feature>
<accession>A0A1L9AWB2</accession>
<feature type="transmembrane region" description="Helical" evidence="10">
    <location>
        <begin position="163"/>
        <end position="184"/>
    </location>
</feature>
<feature type="transmembrane region" description="Helical" evidence="10">
    <location>
        <begin position="204"/>
        <end position="222"/>
    </location>
</feature>
<evidence type="ECO:0000256" key="8">
    <source>
        <dbReference type="ARBA" id="ARBA00023136"/>
    </source>
</evidence>
<evidence type="ECO:0000313" key="12">
    <source>
        <dbReference type="Proteomes" id="UP000182229"/>
    </source>
</evidence>
<dbReference type="GO" id="GO:0005886">
    <property type="term" value="C:plasma membrane"/>
    <property type="evidence" value="ECO:0007669"/>
    <property type="project" value="UniProtKB-SubCell"/>
</dbReference>
<evidence type="ECO:0000313" key="11">
    <source>
        <dbReference type="EMBL" id="OJH34299.1"/>
    </source>
</evidence>
<comment type="subcellular location">
    <subcellularLocation>
        <location evidence="1">Cell membrane</location>
        <topology evidence="1">Multi-pass membrane protein</topology>
    </subcellularLocation>
</comment>
<dbReference type="Pfam" id="PF01554">
    <property type="entry name" value="MatE"/>
    <property type="match status" value="2"/>
</dbReference>
<dbReference type="PANTHER" id="PTHR43298">
    <property type="entry name" value="MULTIDRUG RESISTANCE PROTEIN NORM-RELATED"/>
    <property type="match status" value="1"/>
</dbReference>
<evidence type="ECO:0000256" key="6">
    <source>
        <dbReference type="ARBA" id="ARBA00022989"/>
    </source>
</evidence>
<reference evidence="11 12" key="2">
    <citation type="submission" date="2016-12" db="EMBL/GenBank/DDBJ databases">
        <title>Draft Genome Sequence of Cystobacter ferrugineus Strain Cbfe23.</title>
        <authorList>
            <person name="Akbar S."/>
            <person name="Dowd S.E."/>
            <person name="Stevens D.C."/>
        </authorList>
    </citation>
    <scope>NUCLEOTIDE SEQUENCE [LARGE SCALE GENOMIC DNA]</scope>
    <source>
        <strain evidence="11 12">Cbfe23</strain>
    </source>
</reference>
<keyword evidence="6 10" id="KW-1133">Transmembrane helix</keyword>
<evidence type="ECO:0000256" key="7">
    <source>
        <dbReference type="ARBA" id="ARBA00023065"/>
    </source>
</evidence>
<sequence>MTSASLPSRREEFQQLWKLALPIAIAQAGQNLMSFVDTAVVSRAGTQALAAVGLSTAIFFALSSFAMGLMMGLDPLVSQAIGARNITRARVLFWQGSYLALIVGTLLAVPLVVGPRLLPLVGVNFAELPEVQDYLTWRAFSLPLVLLFITARAYLQGMARPQILVVSTVVGNLFNLAANVLFVFGGEGLPAFLGPLRAMPALGVKGSALATLLATLVQWAIVARAVRMTPGAEGLGWVRPVRADILRALRVGMPIGLHVAAEVGVFSLAGVLARWVSPESMSAHQIAISYGSLSFSMALGIGNAGSVRVGWAVGARDTPRARRSGMMAFASGAAFMALCGLGYALFAPQLADLMGTPPEVRPLVVPLLMVCAVFQLSDGVQGVGAGVLRGAGETRFTFLANMVGHYAVGLPVALGLGFGLKLGVVGIWWGLCAGLTFVGLALLWRFERQSAGMLRPMEG</sequence>
<dbReference type="PANTHER" id="PTHR43298:SF2">
    <property type="entry name" value="FMN_FAD EXPORTER YEEO-RELATED"/>
    <property type="match status" value="1"/>
</dbReference>
<evidence type="ECO:0000256" key="3">
    <source>
        <dbReference type="ARBA" id="ARBA00022449"/>
    </source>
</evidence>
<dbReference type="AlphaFoldDB" id="A0A1L9AWB2"/>
<feature type="transmembrane region" description="Helical" evidence="10">
    <location>
        <begin position="91"/>
        <end position="114"/>
    </location>
</feature>
<keyword evidence="12" id="KW-1185">Reference proteome</keyword>
<dbReference type="OrthoDB" id="9780160at2"/>
<evidence type="ECO:0000256" key="1">
    <source>
        <dbReference type="ARBA" id="ARBA00004651"/>
    </source>
</evidence>
<feature type="transmembrane region" description="Helical" evidence="10">
    <location>
        <begin position="134"/>
        <end position="151"/>
    </location>
</feature>
<keyword evidence="3" id="KW-0050">Antiport</keyword>
<dbReference type="NCBIfam" id="TIGR00797">
    <property type="entry name" value="matE"/>
    <property type="match status" value="1"/>
</dbReference>
<feature type="transmembrane region" description="Helical" evidence="10">
    <location>
        <begin position="426"/>
        <end position="446"/>
    </location>
</feature>
<dbReference type="GO" id="GO:0042910">
    <property type="term" value="F:xenobiotic transmembrane transporter activity"/>
    <property type="evidence" value="ECO:0007669"/>
    <property type="project" value="InterPro"/>
</dbReference>
<proteinExistence type="predicted"/>
<evidence type="ECO:0000256" key="10">
    <source>
        <dbReference type="SAM" id="Phobius"/>
    </source>
</evidence>
<feature type="transmembrane region" description="Helical" evidence="10">
    <location>
        <begin position="325"/>
        <end position="346"/>
    </location>
</feature>
<reference evidence="12" key="1">
    <citation type="submission" date="2016-11" db="EMBL/GenBank/DDBJ databases">
        <authorList>
            <person name="Shukria A."/>
            <person name="Stevens D.C."/>
        </authorList>
    </citation>
    <scope>NUCLEOTIDE SEQUENCE [LARGE SCALE GENOMIC DNA]</scope>
    <source>
        <strain evidence="12">Cbfe23</strain>
    </source>
</reference>